<dbReference type="STRING" id="1802538.A2382_00220"/>
<reference evidence="1 2" key="1">
    <citation type="journal article" date="2016" name="Nat. Commun.">
        <title>Thousands of microbial genomes shed light on interconnected biogeochemical processes in an aquifer system.</title>
        <authorList>
            <person name="Anantharaman K."/>
            <person name="Brown C.T."/>
            <person name="Hug L.A."/>
            <person name="Sharon I."/>
            <person name="Castelle C.J."/>
            <person name="Probst A.J."/>
            <person name="Thomas B.C."/>
            <person name="Singh A."/>
            <person name="Wilkins M.J."/>
            <person name="Karaoz U."/>
            <person name="Brodie E.L."/>
            <person name="Williams K.H."/>
            <person name="Hubbard S.S."/>
            <person name="Banfield J.F."/>
        </authorList>
    </citation>
    <scope>NUCLEOTIDE SEQUENCE [LARGE SCALE GENOMIC DNA]</scope>
</reference>
<evidence type="ECO:0000313" key="2">
    <source>
        <dbReference type="Proteomes" id="UP000178999"/>
    </source>
</evidence>
<gene>
    <name evidence="1" type="ORF">A2382_00220</name>
</gene>
<organism evidence="1 2">
    <name type="scientific">Candidatus Woesebacteria bacterium RIFOXYB1_FULL_38_16</name>
    <dbReference type="NCBI Taxonomy" id="1802538"/>
    <lineage>
        <taxon>Bacteria</taxon>
        <taxon>Candidatus Woeseibacteriota</taxon>
    </lineage>
</organism>
<accession>A0A1F8CV23</accession>
<evidence type="ECO:0000313" key="1">
    <source>
        <dbReference type="EMBL" id="OGM80193.1"/>
    </source>
</evidence>
<sequence length="402" mass="45311">MAGEHDYIDTDNKRDRLSILLNEHYKNVDFESNPGLAKLAFIDTNESLGKNLNPSRNLGVDNVEIDYVQDFSTWKERQEGIEKGSLDGGIIGVGAGNIFNMLDIYSAIQENPDAVPECLIGIDVEPRVVLAGEMIRILAKEVAEGKRTKEDVIKLLFGTDDWDEESQKILGIGSEGGNTKPDDDLENILRRALNDQPDAVKGFFEESDAYENTLREFRLLRKRGDEASVRSIKAVVQNDNFESWRGSLSVAASLYRNFDKLAELASRDRLHFVYGSIKDPKILGVISQAYPSLVDKNNLLYETNVLNVIERHLSDVLIIPDERELAALGRQLLHFHELEKIFNRSGKSVHVYTNSAFMSLPNGRKVSGYELMASAETPRIEFTDFPETFREKPGSSRLNPDW</sequence>
<dbReference type="Proteomes" id="UP000178999">
    <property type="component" value="Unassembled WGS sequence"/>
</dbReference>
<protein>
    <submittedName>
        <fullName evidence="1">Uncharacterized protein</fullName>
    </submittedName>
</protein>
<dbReference type="AlphaFoldDB" id="A0A1F8CV23"/>
<proteinExistence type="predicted"/>
<comment type="caution">
    <text evidence="1">The sequence shown here is derived from an EMBL/GenBank/DDBJ whole genome shotgun (WGS) entry which is preliminary data.</text>
</comment>
<name>A0A1F8CV23_9BACT</name>
<dbReference type="EMBL" id="MGHY01000003">
    <property type="protein sequence ID" value="OGM80193.1"/>
    <property type="molecule type" value="Genomic_DNA"/>
</dbReference>